<organism evidence="7 8">
    <name type="scientific">Cladophialophora immunda</name>
    <dbReference type="NCBI Taxonomy" id="569365"/>
    <lineage>
        <taxon>Eukaryota</taxon>
        <taxon>Fungi</taxon>
        <taxon>Dikarya</taxon>
        <taxon>Ascomycota</taxon>
        <taxon>Pezizomycotina</taxon>
        <taxon>Eurotiomycetes</taxon>
        <taxon>Chaetothyriomycetidae</taxon>
        <taxon>Chaetothyriales</taxon>
        <taxon>Herpotrichiellaceae</taxon>
        <taxon>Cladophialophora</taxon>
    </lineage>
</organism>
<evidence type="ECO:0000313" key="8">
    <source>
        <dbReference type="Proteomes" id="UP000054466"/>
    </source>
</evidence>
<keyword evidence="1 4" id="KW-0662">Pyridine nucleotide biosynthesis</keyword>
<protein>
    <recommendedName>
        <fullName evidence="4 5">Kynureninase</fullName>
        <ecNumber evidence="4 5">3.7.1.3</ecNumber>
    </recommendedName>
    <alternativeName>
        <fullName evidence="4">Biosynthesis of nicotinic acid protein 5</fullName>
    </alternativeName>
    <alternativeName>
        <fullName evidence="4">L-kynurenine hydrolase</fullName>
    </alternativeName>
</protein>
<proteinExistence type="inferred from homology"/>
<comment type="cofactor">
    <cofactor evidence="4 5">
        <name>pyridoxal 5'-phosphate</name>
        <dbReference type="ChEBI" id="CHEBI:597326"/>
    </cofactor>
</comment>
<dbReference type="GO" id="GO:0097053">
    <property type="term" value="P:L-kynurenine catabolic process"/>
    <property type="evidence" value="ECO:0007669"/>
    <property type="project" value="UniProtKB-UniRule"/>
</dbReference>
<dbReference type="InterPro" id="IPR015424">
    <property type="entry name" value="PyrdxlP-dep_Trfase"/>
</dbReference>
<dbReference type="InterPro" id="IPR010111">
    <property type="entry name" value="Kynureninase"/>
</dbReference>
<feature type="binding site" evidence="4">
    <location>
        <position position="318"/>
    </location>
    <ligand>
        <name>pyridoxal 5'-phosphate</name>
        <dbReference type="ChEBI" id="CHEBI:597326"/>
    </ligand>
</feature>
<feature type="binding site" evidence="4">
    <location>
        <position position="346"/>
    </location>
    <ligand>
        <name>pyridoxal 5'-phosphate</name>
        <dbReference type="ChEBI" id="CHEBI:597326"/>
    </ligand>
</feature>
<comment type="pathway">
    <text evidence="4 5">Cofactor biosynthesis; NAD(+) biosynthesis; quinolinate from L-kynurenine: step 2/3.</text>
</comment>
<dbReference type="HOGENOM" id="CLU_003433_4_0_1"/>
<comment type="pathway">
    <text evidence="4 5">Amino-acid degradation; L-kynurenine degradation; L-alanine and anthranilate from L-kynurenine: step 1/1.</text>
</comment>
<feature type="binding site" evidence="4">
    <location>
        <position position="258"/>
    </location>
    <ligand>
        <name>pyridoxal 5'-phosphate</name>
        <dbReference type="ChEBI" id="CHEBI:597326"/>
    </ligand>
</feature>
<dbReference type="GO" id="GO:0030170">
    <property type="term" value="F:pyridoxal phosphate binding"/>
    <property type="evidence" value="ECO:0007669"/>
    <property type="project" value="UniProtKB-UniRule"/>
</dbReference>
<dbReference type="GO" id="GO:0030429">
    <property type="term" value="F:kynureninase activity"/>
    <property type="evidence" value="ECO:0007669"/>
    <property type="project" value="UniProtKB-UniRule"/>
</dbReference>
<comment type="function">
    <text evidence="4 5">Catalyzes the cleavage of L-kynurenine (L-Kyn) and L-3-hydroxykynurenine (L-3OHKyn) into anthranilic acid (AA) and 3-hydroxyanthranilic acid (3-OHAA), respectively.</text>
</comment>
<feature type="binding site" evidence="4">
    <location>
        <begin position="169"/>
        <end position="172"/>
    </location>
    <ligand>
        <name>pyridoxal 5'-phosphate</name>
        <dbReference type="ChEBI" id="CHEBI:597326"/>
    </ligand>
</feature>
<keyword evidence="3 4" id="KW-0663">Pyridoxal phosphate</keyword>
<dbReference type="OrthoDB" id="5978656at2759"/>
<dbReference type="STRING" id="569365.A0A0D2CSF7"/>
<keyword evidence="4 5" id="KW-0963">Cytoplasm</keyword>
<evidence type="ECO:0000256" key="3">
    <source>
        <dbReference type="ARBA" id="ARBA00022898"/>
    </source>
</evidence>
<sequence>MSAATRALPSTEHSIDLFSRDYALSLDAADPLSHFRAEFHIPTLADLKRPTLAKSPEEAPSQPCTYLCGNSLGLQPVRTANLVNSFLTQWRTKGVLGHFVEHSDCPLQPFLHIDDHAAKLMAPIVGAVESEVAVMGSLTANLHLLMSSFYRPSQKSQGRWKILLEGKAFPSDHYAVESQIIHHGLDPAEAMILLEPIDPKFPTLPTDQILQTIDRHASELALILLPGIQFYTGQYFDIPRITAHAHSHGIMIGWDLAHAAGNIDLKLHDWNVDFAAWCTYKYLNSGPGAMAGIFINEKFGKVDMESPTHKFWPRLTGWWGDDKSSRFQMTNRFVPRPGAAGYQLSNPSALDLAAVVASLQIFNETSMKELREKSLRLTNYLEQLLDAMALKRPGKFNIITARNPEERGAQLSIRLAPGLLDGVLNHLEHEGVIVDERKPDVIRVAPAPLYNSFADVFHFCQVLDDALGQEKLSTARPSPASEGLASL</sequence>
<dbReference type="Pfam" id="PF22580">
    <property type="entry name" value="KYNU_C"/>
    <property type="match status" value="1"/>
</dbReference>
<feature type="binding site" evidence="4">
    <location>
        <position position="139"/>
    </location>
    <ligand>
        <name>pyridoxal 5'-phosphate</name>
        <dbReference type="ChEBI" id="CHEBI:597326"/>
    </ligand>
</feature>
<dbReference type="FunFam" id="3.40.640.10:FF:000031">
    <property type="entry name" value="Kynureninase"/>
    <property type="match status" value="1"/>
</dbReference>
<name>A0A0D2CSF7_9EURO</name>
<keyword evidence="2 4" id="KW-0378">Hydrolase</keyword>
<dbReference type="UniPathway" id="UPA00253">
    <property type="reaction ID" value="UER00329"/>
</dbReference>
<dbReference type="InterPro" id="IPR015422">
    <property type="entry name" value="PyrdxlP-dep_Trfase_small"/>
</dbReference>
<dbReference type="GeneID" id="27343607"/>
<dbReference type="PANTHER" id="PTHR14084">
    <property type="entry name" value="KYNURENINASE"/>
    <property type="match status" value="1"/>
</dbReference>
<comment type="similarity">
    <text evidence="4 5">Belongs to the kynureninase family.</text>
</comment>
<dbReference type="GO" id="GO:0043420">
    <property type="term" value="P:anthranilate metabolic process"/>
    <property type="evidence" value="ECO:0007669"/>
    <property type="project" value="UniProtKB-UniRule"/>
</dbReference>
<dbReference type="NCBIfam" id="TIGR01814">
    <property type="entry name" value="kynureninase"/>
    <property type="match status" value="1"/>
</dbReference>
<dbReference type="InterPro" id="IPR000192">
    <property type="entry name" value="Aminotrans_V_dom"/>
</dbReference>
<dbReference type="HAMAP" id="MF_01970">
    <property type="entry name" value="Kynureninase"/>
    <property type="match status" value="1"/>
</dbReference>
<feature type="modified residue" description="N6-(pyridoxal phosphate)lysine" evidence="4">
    <location>
        <position position="281"/>
    </location>
</feature>
<evidence type="ECO:0000313" key="7">
    <source>
        <dbReference type="EMBL" id="KIW32900.1"/>
    </source>
</evidence>
<evidence type="ECO:0000256" key="2">
    <source>
        <dbReference type="ARBA" id="ARBA00022801"/>
    </source>
</evidence>
<accession>A0A0D2CSF7</accession>
<dbReference type="PIRSF" id="PIRSF038800">
    <property type="entry name" value="KYNU"/>
    <property type="match status" value="1"/>
</dbReference>
<evidence type="ECO:0000256" key="1">
    <source>
        <dbReference type="ARBA" id="ARBA00022642"/>
    </source>
</evidence>
<evidence type="ECO:0000256" key="5">
    <source>
        <dbReference type="PIRNR" id="PIRNR038800"/>
    </source>
</evidence>
<comment type="catalytic activity">
    <reaction evidence="5">
        <text>3-hydroxy-L-kynurenine + H2O = 3-hydroxyanthranilate + L-alanine + H(+)</text>
        <dbReference type="Rhea" id="RHEA:25143"/>
        <dbReference type="ChEBI" id="CHEBI:15377"/>
        <dbReference type="ChEBI" id="CHEBI:15378"/>
        <dbReference type="ChEBI" id="CHEBI:36559"/>
        <dbReference type="ChEBI" id="CHEBI:57972"/>
        <dbReference type="ChEBI" id="CHEBI:58125"/>
        <dbReference type="EC" id="3.7.1.3"/>
    </reaction>
</comment>
<keyword evidence="8" id="KW-1185">Reference proteome</keyword>
<dbReference type="VEuPathDB" id="FungiDB:PV07_04413"/>
<feature type="binding site" evidence="4">
    <location>
        <position position="280"/>
    </location>
    <ligand>
        <name>pyridoxal 5'-phosphate</name>
        <dbReference type="ChEBI" id="CHEBI:597326"/>
    </ligand>
</feature>
<dbReference type="UniPathway" id="UPA00334">
    <property type="reaction ID" value="UER00455"/>
</dbReference>
<dbReference type="Pfam" id="PF00266">
    <property type="entry name" value="Aminotran_5"/>
    <property type="match status" value="1"/>
</dbReference>
<evidence type="ECO:0000256" key="4">
    <source>
        <dbReference type="HAMAP-Rule" id="MF_03017"/>
    </source>
</evidence>
<dbReference type="RefSeq" id="XP_016253116.1">
    <property type="nucleotide sequence ID" value="XM_016391214.1"/>
</dbReference>
<comment type="caution">
    <text evidence="4">Lacks conserved residue(s) required for the propagation of feature annotation.</text>
</comment>
<feature type="binding site" evidence="4">
    <location>
        <position position="255"/>
    </location>
    <ligand>
        <name>pyridoxal 5'-phosphate</name>
        <dbReference type="ChEBI" id="CHEBI:597326"/>
    </ligand>
</feature>
<feature type="domain" description="Aminotransferase class V" evidence="6">
    <location>
        <begin position="221"/>
        <end position="284"/>
    </location>
</feature>
<dbReference type="Gene3D" id="3.40.640.10">
    <property type="entry name" value="Type I PLP-dependent aspartate aminotransferase-like (Major domain)"/>
    <property type="match status" value="1"/>
</dbReference>
<gene>
    <name evidence="4" type="primary">BNA5</name>
    <name evidence="7" type="ORF">PV07_04413</name>
</gene>
<dbReference type="EC" id="3.7.1.3" evidence="4 5"/>
<dbReference type="GO" id="GO:0019441">
    <property type="term" value="P:L-tryptophan catabolic process to kynurenine"/>
    <property type="evidence" value="ECO:0007669"/>
    <property type="project" value="TreeGrafter"/>
</dbReference>
<dbReference type="EMBL" id="KN847041">
    <property type="protein sequence ID" value="KIW32900.1"/>
    <property type="molecule type" value="Genomic_DNA"/>
</dbReference>
<comment type="subunit">
    <text evidence="4 5">Homodimer.</text>
</comment>
<feature type="binding site" evidence="4">
    <location>
        <position position="138"/>
    </location>
    <ligand>
        <name>pyridoxal 5'-phosphate</name>
        <dbReference type="ChEBI" id="CHEBI:597326"/>
    </ligand>
</feature>
<evidence type="ECO:0000259" key="6">
    <source>
        <dbReference type="Pfam" id="PF00266"/>
    </source>
</evidence>
<comment type="subcellular location">
    <subcellularLocation>
        <location evidence="4 5">Cytoplasm</location>
    </subcellularLocation>
</comment>
<dbReference type="GO" id="GO:0005737">
    <property type="term" value="C:cytoplasm"/>
    <property type="evidence" value="ECO:0007669"/>
    <property type="project" value="UniProtKB-SubCell"/>
</dbReference>
<reference evidence="7 8" key="1">
    <citation type="submission" date="2015-01" db="EMBL/GenBank/DDBJ databases">
        <title>The Genome Sequence of Cladophialophora immunda CBS83496.</title>
        <authorList>
            <consortium name="The Broad Institute Genomics Platform"/>
            <person name="Cuomo C."/>
            <person name="de Hoog S."/>
            <person name="Gorbushina A."/>
            <person name="Stielow B."/>
            <person name="Teixiera M."/>
            <person name="Abouelleil A."/>
            <person name="Chapman S.B."/>
            <person name="Priest M."/>
            <person name="Young S.K."/>
            <person name="Wortman J."/>
            <person name="Nusbaum C."/>
            <person name="Birren B."/>
        </authorList>
    </citation>
    <scope>NUCLEOTIDE SEQUENCE [LARGE SCALE GENOMIC DNA]</scope>
    <source>
        <strain evidence="7 8">CBS 83496</strain>
    </source>
</reference>
<comment type="catalytic activity">
    <reaction evidence="4 5">
        <text>L-kynurenine + H2O = anthranilate + L-alanine + H(+)</text>
        <dbReference type="Rhea" id="RHEA:16813"/>
        <dbReference type="ChEBI" id="CHEBI:15377"/>
        <dbReference type="ChEBI" id="CHEBI:15378"/>
        <dbReference type="ChEBI" id="CHEBI:16567"/>
        <dbReference type="ChEBI" id="CHEBI:57959"/>
        <dbReference type="ChEBI" id="CHEBI:57972"/>
        <dbReference type="EC" id="3.7.1.3"/>
    </reaction>
</comment>
<dbReference type="AlphaFoldDB" id="A0A0D2CSF7"/>
<dbReference type="GO" id="GO:0019805">
    <property type="term" value="P:quinolinate biosynthetic process"/>
    <property type="evidence" value="ECO:0007669"/>
    <property type="project" value="UniProtKB-UniRule"/>
</dbReference>
<dbReference type="PANTHER" id="PTHR14084:SF0">
    <property type="entry name" value="KYNURENINASE"/>
    <property type="match status" value="1"/>
</dbReference>
<dbReference type="SUPFAM" id="SSF53383">
    <property type="entry name" value="PLP-dependent transferases"/>
    <property type="match status" value="1"/>
</dbReference>
<dbReference type="Proteomes" id="UP000054466">
    <property type="component" value="Unassembled WGS sequence"/>
</dbReference>
<dbReference type="Gene3D" id="3.90.1150.10">
    <property type="entry name" value="Aspartate Aminotransferase, domain 1"/>
    <property type="match status" value="1"/>
</dbReference>
<dbReference type="InterPro" id="IPR015421">
    <property type="entry name" value="PyrdxlP-dep_Trfase_major"/>
</dbReference>
<dbReference type="GO" id="GO:0034354">
    <property type="term" value="P:'de novo' NAD+ biosynthetic process from L-tryptophan"/>
    <property type="evidence" value="ECO:0007669"/>
    <property type="project" value="UniProtKB-UniRule"/>
</dbReference>